<keyword evidence="3" id="KW-1185">Reference proteome</keyword>
<evidence type="ECO:0000256" key="1">
    <source>
        <dbReference type="SAM" id="Phobius"/>
    </source>
</evidence>
<dbReference type="STRING" id="1499966.U14_04418"/>
<reference evidence="2" key="1">
    <citation type="journal article" date="2015" name="PeerJ">
        <title>First genomic representation of candidate bacterial phylum KSB3 points to enhanced environmental sensing as a trigger of wastewater bulking.</title>
        <authorList>
            <person name="Sekiguchi Y."/>
            <person name="Ohashi A."/>
            <person name="Parks D.H."/>
            <person name="Yamauchi T."/>
            <person name="Tyson G.W."/>
            <person name="Hugenholtz P."/>
        </authorList>
    </citation>
    <scope>NUCLEOTIDE SEQUENCE [LARGE SCALE GENOMIC DNA]</scope>
</reference>
<dbReference type="AlphaFoldDB" id="A0A0S6W582"/>
<evidence type="ECO:0000313" key="3">
    <source>
        <dbReference type="Proteomes" id="UP000030700"/>
    </source>
</evidence>
<dbReference type="HOGENOM" id="CLU_085083_5_0_0"/>
<feature type="transmembrane region" description="Helical" evidence="1">
    <location>
        <begin position="89"/>
        <end position="115"/>
    </location>
</feature>
<keyword evidence="1" id="KW-1133">Transmembrane helix</keyword>
<gene>
    <name evidence="2" type="ORF">U14_04418</name>
</gene>
<name>A0A0S6W582_9BACT</name>
<evidence type="ECO:0000313" key="2">
    <source>
        <dbReference type="EMBL" id="GAK53158.1"/>
    </source>
</evidence>
<organism evidence="2">
    <name type="scientific">Candidatus Moduliflexus flocculans</name>
    <dbReference type="NCBI Taxonomy" id="1499966"/>
    <lineage>
        <taxon>Bacteria</taxon>
        <taxon>Candidatus Moduliflexota</taxon>
        <taxon>Candidatus Moduliflexia</taxon>
        <taxon>Candidatus Moduliflexales</taxon>
        <taxon>Candidatus Moduliflexaceae</taxon>
    </lineage>
</organism>
<protein>
    <submittedName>
        <fullName evidence="2">FxsA cytoplasmic membrane protein</fullName>
    </submittedName>
</protein>
<accession>A0A0S6W582</accession>
<proteinExistence type="predicted"/>
<dbReference type="Proteomes" id="UP000030700">
    <property type="component" value="Unassembled WGS sequence"/>
</dbReference>
<dbReference type="GO" id="GO:0016020">
    <property type="term" value="C:membrane"/>
    <property type="evidence" value="ECO:0007669"/>
    <property type="project" value="InterPro"/>
</dbReference>
<sequence length="149" mass="16079">MLQANTGLQGTQNVMLIKLFLAFTLIPALEIYLLIKVGGVIGALNTFAIILLTGAAGSYLAKMEGFRTFMKIQASLQQGIMPAEEMIDALIILVAGLLLLTPGFLTDVAGLLLLIPPIRFHFKRYLRKKFNQWIAGGSGGGGIHISYMG</sequence>
<keyword evidence="1" id="KW-0812">Transmembrane</keyword>
<dbReference type="NCBIfam" id="NF008528">
    <property type="entry name" value="PRK11463.1-2"/>
    <property type="match status" value="1"/>
</dbReference>
<dbReference type="PANTHER" id="PTHR35335:SF1">
    <property type="entry name" value="UPF0716 PROTEIN FXSA"/>
    <property type="match status" value="1"/>
</dbReference>
<dbReference type="PANTHER" id="PTHR35335">
    <property type="entry name" value="UPF0716 PROTEIN FXSA"/>
    <property type="match status" value="1"/>
</dbReference>
<dbReference type="EMBL" id="DF820459">
    <property type="protein sequence ID" value="GAK53158.1"/>
    <property type="molecule type" value="Genomic_DNA"/>
</dbReference>
<feature type="transmembrane region" description="Helical" evidence="1">
    <location>
        <begin position="15"/>
        <end position="35"/>
    </location>
</feature>
<dbReference type="Pfam" id="PF04186">
    <property type="entry name" value="FxsA"/>
    <property type="match status" value="1"/>
</dbReference>
<dbReference type="InterPro" id="IPR007313">
    <property type="entry name" value="FxsA"/>
</dbReference>
<keyword evidence="1" id="KW-0472">Membrane</keyword>
<feature type="transmembrane region" description="Helical" evidence="1">
    <location>
        <begin position="42"/>
        <end position="61"/>
    </location>
</feature>